<evidence type="ECO:0000313" key="7">
    <source>
        <dbReference type="Proteomes" id="UP001151532"/>
    </source>
</evidence>
<dbReference type="Pfam" id="PF00201">
    <property type="entry name" value="UDPGT"/>
    <property type="match status" value="1"/>
</dbReference>
<evidence type="ECO:0000256" key="2">
    <source>
        <dbReference type="ARBA" id="ARBA00009995"/>
    </source>
</evidence>
<sequence>MKKAEVVLIPLPAMGHIVAVMEIAKLLVRRDDRLYTTVLVMHPTLDPSTTRYNELHAASTLPDRMRVINLPRVESITSAAKVSNWIAYLIEGHKPNVKEYVSNIRNKFEMNPDSPRLAAFLFDTFTTGLKDVANEFGTPWYIFSAAGAAFIGSMLHLTALHDEQGVDITEFTNLEDELEIPSLANPIPAKLVPSTAFDKYSLTTFLVHARLLTEARGIVINTFLELESYAVNSLSDGKTPPVYPVGPIVKYIGDGPDPLSDECNSYKDIMEWLDDQPPSSVMFLCFGSWGGFKENQVKEIAFALEHSGHRFIWSLRKPSPNGEMNSPSDYENFQGILPQGFLDRTAKIGKVIGWAPQVEILSHSAVGGFASHCGWNSILESVRFGVPIATWPLYAEQQFNAFQMVIEFGLALEIKMDYRIDFYCDNEIIVSSDDILKAIKNVMEQDSEVRRKVKEMSRTSERTLVAGGSSFSSLGRLIDDIMENMS</sequence>
<evidence type="ECO:0000256" key="4">
    <source>
        <dbReference type="ARBA" id="ARBA00022679"/>
    </source>
</evidence>
<dbReference type="Proteomes" id="UP001151532">
    <property type="component" value="Chromosome 16"/>
</dbReference>
<dbReference type="PANTHER" id="PTHR48048">
    <property type="entry name" value="GLYCOSYLTRANSFERASE"/>
    <property type="match status" value="1"/>
</dbReference>
<keyword evidence="7" id="KW-1185">Reference proteome</keyword>
<protein>
    <recommendedName>
        <fullName evidence="3">anthocyanidin 3-O-glucosyltransferase</fullName>
        <ecNumber evidence="3">2.4.1.115</ecNumber>
    </recommendedName>
</protein>
<accession>A0A9Q0W075</accession>
<proteinExistence type="inferred from homology"/>
<comment type="catalytic activity">
    <reaction evidence="5">
        <text>an anthocyanidin + UDP-alpha-D-glucose + H(+) = an anthocyanidin 3-O-beta-D-glucoside + UDP</text>
        <dbReference type="Rhea" id="RHEA:20093"/>
        <dbReference type="ChEBI" id="CHEBI:15378"/>
        <dbReference type="ChEBI" id="CHEBI:16307"/>
        <dbReference type="ChEBI" id="CHEBI:58223"/>
        <dbReference type="ChEBI" id="CHEBI:58885"/>
        <dbReference type="ChEBI" id="CHEBI:143576"/>
        <dbReference type="EC" id="2.4.1.115"/>
    </reaction>
</comment>
<dbReference type="InterPro" id="IPR002213">
    <property type="entry name" value="UDP_glucos_trans"/>
</dbReference>
<dbReference type="FunFam" id="3.40.50.2000:FF:000056">
    <property type="entry name" value="Glycosyltransferase"/>
    <property type="match status" value="1"/>
</dbReference>
<dbReference type="GO" id="GO:0047213">
    <property type="term" value="F:anthocyanidin 3-O-glucosyltransferase activity"/>
    <property type="evidence" value="ECO:0007669"/>
    <property type="project" value="UniProtKB-EC"/>
</dbReference>
<gene>
    <name evidence="6" type="ORF">OIU79_028978</name>
</gene>
<keyword evidence="4" id="KW-0808">Transferase</keyword>
<dbReference type="InterPro" id="IPR050481">
    <property type="entry name" value="UDP-glycosyltransf_plant"/>
</dbReference>
<comment type="similarity">
    <text evidence="2">Belongs to the UDP-glycosyltransferase family.</text>
</comment>
<evidence type="ECO:0000256" key="1">
    <source>
        <dbReference type="ARBA" id="ARBA00004935"/>
    </source>
</evidence>
<comment type="caution">
    <text evidence="6">The sequence shown here is derived from an EMBL/GenBank/DDBJ whole genome shotgun (WGS) entry which is preliminary data.</text>
</comment>
<dbReference type="SUPFAM" id="SSF53756">
    <property type="entry name" value="UDP-Glycosyltransferase/glycogen phosphorylase"/>
    <property type="match status" value="1"/>
</dbReference>
<dbReference type="PANTHER" id="PTHR48048:SF45">
    <property type="entry name" value="GLYCOSYLTRANSFERASE"/>
    <property type="match status" value="1"/>
</dbReference>
<reference evidence="6" key="2">
    <citation type="journal article" date="2023" name="Int. J. Mol. Sci.">
        <title>De Novo Assembly and Annotation of 11 Diverse Shrub Willow (Salix) Genomes Reveals Novel Gene Organization in Sex-Linked Regions.</title>
        <authorList>
            <person name="Hyden B."/>
            <person name="Feng K."/>
            <person name="Yates T.B."/>
            <person name="Jawdy S."/>
            <person name="Cereghino C."/>
            <person name="Smart L.B."/>
            <person name="Muchero W."/>
        </authorList>
    </citation>
    <scope>NUCLEOTIDE SEQUENCE</scope>
    <source>
        <tissue evidence="6">Shoot tip</tissue>
    </source>
</reference>
<dbReference type="AlphaFoldDB" id="A0A9Q0W075"/>
<evidence type="ECO:0000256" key="3">
    <source>
        <dbReference type="ARBA" id="ARBA00012585"/>
    </source>
</evidence>
<comment type="pathway">
    <text evidence="1">Pigment biosynthesis; anthocyanin biosynthesis.</text>
</comment>
<dbReference type="EMBL" id="JAPFFK010000007">
    <property type="protein sequence ID" value="KAJ6756700.1"/>
    <property type="molecule type" value="Genomic_DNA"/>
</dbReference>
<name>A0A9Q0W075_SALPP</name>
<evidence type="ECO:0000313" key="6">
    <source>
        <dbReference type="EMBL" id="KAJ6756700.1"/>
    </source>
</evidence>
<dbReference type="Gene3D" id="3.40.50.2000">
    <property type="entry name" value="Glycogen Phosphorylase B"/>
    <property type="match status" value="2"/>
</dbReference>
<dbReference type="OrthoDB" id="5835829at2759"/>
<reference evidence="6" key="1">
    <citation type="submission" date="2022-11" db="EMBL/GenBank/DDBJ databases">
        <authorList>
            <person name="Hyden B.L."/>
            <person name="Feng K."/>
            <person name="Yates T."/>
            <person name="Jawdy S."/>
            <person name="Smart L.B."/>
            <person name="Muchero W."/>
        </authorList>
    </citation>
    <scope>NUCLEOTIDE SEQUENCE</scope>
    <source>
        <tissue evidence="6">Shoot tip</tissue>
    </source>
</reference>
<dbReference type="CDD" id="cd03784">
    <property type="entry name" value="GT1_Gtf-like"/>
    <property type="match status" value="1"/>
</dbReference>
<organism evidence="6 7">
    <name type="scientific">Salix purpurea</name>
    <name type="common">Purple osier willow</name>
    <dbReference type="NCBI Taxonomy" id="77065"/>
    <lineage>
        <taxon>Eukaryota</taxon>
        <taxon>Viridiplantae</taxon>
        <taxon>Streptophyta</taxon>
        <taxon>Embryophyta</taxon>
        <taxon>Tracheophyta</taxon>
        <taxon>Spermatophyta</taxon>
        <taxon>Magnoliopsida</taxon>
        <taxon>eudicotyledons</taxon>
        <taxon>Gunneridae</taxon>
        <taxon>Pentapetalae</taxon>
        <taxon>rosids</taxon>
        <taxon>fabids</taxon>
        <taxon>Malpighiales</taxon>
        <taxon>Salicaceae</taxon>
        <taxon>Saliceae</taxon>
        <taxon>Salix</taxon>
    </lineage>
</organism>
<dbReference type="EC" id="2.4.1.115" evidence="3"/>
<evidence type="ECO:0000256" key="5">
    <source>
        <dbReference type="ARBA" id="ARBA00047606"/>
    </source>
</evidence>